<dbReference type="OrthoDB" id="2417831at2"/>
<reference evidence="1 2" key="1">
    <citation type="journal article" date="2017" name="Int. J. Syst. Evol. Microbiol.">
        <title>Macrococcus canis sp. nov., a skin bacterium associated with infections in dogs.</title>
        <authorList>
            <person name="Gobeli Brawand S."/>
            <person name="Cotting K."/>
            <person name="Gomez-Sanz E."/>
            <person name="Collaud A."/>
            <person name="Thomann A."/>
            <person name="Brodard I."/>
            <person name="Rodriguez-Campos S."/>
            <person name="Strauss C."/>
            <person name="Perreten V."/>
        </authorList>
    </citation>
    <scope>NUCLEOTIDE SEQUENCE [LARGE SCALE GENOMIC DNA]</scope>
    <source>
        <strain evidence="1 2">KM45013</strain>
    </source>
</reference>
<gene>
    <name evidence="1" type="ORF">MCCS_04590</name>
</gene>
<organism evidence="1 2">
    <name type="scientific">Macrococcoides canis</name>
    <dbReference type="NCBI Taxonomy" id="1855823"/>
    <lineage>
        <taxon>Bacteria</taxon>
        <taxon>Bacillati</taxon>
        <taxon>Bacillota</taxon>
        <taxon>Bacilli</taxon>
        <taxon>Bacillales</taxon>
        <taxon>Staphylococcaceae</taxon>
        <taxon>Macrococcoides</taxon>
    </lineage>
</organism>
<protein>
    <submittedName>
        <fullName evidence="1">Uncharacterized protein</fullName>
    </submittedName>
</protein>
<dbReference type="AlphaFoldDB" id="A0A1W7A8Z2"/>
<evidence type="ECO:0000313" key="2">
    <source>
        <dbReference type="Proteomes" id="UP000194154"/>
    </source>
</evidence>
<dbReference type="STRING" id="1855823.MCCS_04590"/>
<keyword evidence="2" id="KW-1185">Reference proteome</keyword>
<name>A0A1W7A8Z2_9STAP</name>
<sequence>MNKWIKRGLVVGAVGFGAVQSAKYLKQNEQVKQRLNDLKNIKEYNDLRIALMEVIEAFNNPKPQLESKIAEDVHTDSNAQTHNTTNAHTQSEEPLIADAVKRVLDTKAVEELIGDKADIDMMKSLIDETKEVEKLVRSWFN</sequence>
<dbReference type="KEGG" id="mcak:MCCS_04590"/>
<dbReference type="Proteomes" id="UP000194154">
    <property type="component" value="Chromosome"/>
</dbReference>
<accession>A0A1W7A8Z2</accession>
<dbReference type="RefSeq" id="WP_086041809.1">
    <property type="nucleotide sequence ID" value="NZ_CBCRZA010000003.1"/>
</dbReference>
<proteinExistence type="predicted"/>
<dbReference type="EMBL" id="CP021059">
    <property type="protein sequence ID" value="ARQ06123.1"/>
    <property type="molecule type" value="Genomic_DNA"/>
</dbReference>
<evidence type="ECO:0000313" key="1">
    <source>
        <dbReference type="EMBL" id="ARQ06123.1"/>
    </source>
</evidence>
<dbReference type="GeneID" id="35294603"/>